<dbReference type="Gene3D" id="1.20.120.670">
    <property type="entry name" value="N-acetyl-b-d-glucoasminidase"/>
    <property type="match status" value="1"/>
</dbReference>
<feature type="domain" description="Alpha-N-acetylglucosaminidase C-terminal" evidence="1">
    <location>
        <begin position="36"/>
        <end position="299"/>
    </location>
</feature>
<dbReference type="InterPro" id="IPR024732">
    <property type="entry name" value="NAGLU_C"/>
</dbReference>
<dbReference type="AlphaFoldDB" id="A0AAV5AFY8"/>
<dbReference type="PANTHER" id="PTHR12872">
    <property type="entry name" value="ALPHA-N-ACETYLGLUCOSAMINIDASE"/>
    <property type="match status" value="1"/>
</dbReference>
<sequence length="342" mass="38989">MRGMGLTMEGQEGNEIVYDILLDQVWFATPINVSTYIRKWVSRRYNVHPLPPLVQDAWNILASTIYNNSQESVIGVTKSVFELAPALSGLVNRTGPQPTMLFYDTNTTVVPVLSMLFNASRQNPALQKIPEFALDIVDIGRQLLANRFLDAYNRLVVTYNDTSTTGSDVRHASQPLVSILSDLDDLLYTNEHFLLSKWISDARRWAQNSTDANYASFLEYNARNQVTLWGPNDEVDDYASKQWAGLVGTYYLPRWHLFAEYLEDTKSFGSSSFNTTYFASQLLDLGMKWDNETWGLRSGEIWETRGDTWQGQSITQPSYSARNYLFSWGGEAKTTGTIKYFY</sequence>
<organism evidence="2 3">
    <name type="scientific">Clathrus columnatus</name>
    <dbReference type="NCBI Taxonomy" id="1419009"/>
    <lineage>
        <taxon>Eukaryota</taxon>
        <taxon>Fungi</taxon>
        <taxon>Dikarya</taxon>
        <taxon>Basidiomycota</taxon>
        <taxon>Agaricomycotina</taxon>
        <taxon>Agaricomycetes</taxon>
        <taxon>Phallomycetidae</taxon>
        <taxon>Phallales</taxon>
        <taxon>Clathraceae</taxon>
        <taxon>Clathrus</taxon>
    </lineage>
</organism>
<gene>
    <name evidence="2" type="ORF">Clacol_005083</name>
</gene>
<evidence type="ECO:0000259" key="1">
    <source>
        <dbReference type="Pfam" id="PF12972"/>
    </source>
</evidence>
<protein>
    <recommendedName>
        <fullName evidence="1">Alpha-N-acetylglucosaminidase C-terminal domain-containing protein</fullName>
    </recommendedName>
</protein>
<evidence type="ECO:0000313" key="2">
    <source>
        <dbReference type="EMBL" id="GJJ10855.1"/>
    </source>
</evidence>
<name>A0AAV5AFY8_9AGAM</name>
<evidence type="ECO:0000313" key="3">
    <source>
        <dbReference type="Proteomes" id="UP001050691"/>
    </source>
</evidence>
<dbReference type="EMBL" id="BPWL01000005">
    <property type="protein sequence ID" value="GJJ10855.1"/>
    <property type="molecule type" value="Genomic_DNA"/>
</dbReference>
<accession>A0AAV5AFY8</accession>
<dbReference type="Proteomes" id="UP001050691">
    <property type="component" value="Unassembled WGS sequence"/>
</dbReference>
<keyword evidence="3" id="KW-1185">Reference proteome</keyword>
<comment type="caution">
    <text evidence="2">The sequence shown here is derived from an EMBL/GenBank/DDBJ whole genome shotgun (WGS) entry which is preliminary data.</text>
</comment>
<reference evidence="2" key="1">
    <citation type="submission" date="2021-10" db="EMBL/GenBank/DDBJ databases">
        <title>De novo Genome Assembly of Clathrus columnatus (Basidiomycota, Fungi) Using Illumina and Nanopore Sequence Data.</title>
        <authorList>
            <person name="Ogiso-Tanaka E."/>
            <person name="Itagaki H."/>
            <person name="Hosoya T."/>
            <person name="Hosaka K."/>
        </authorList>
    </citation>
    <scope>NUCLEOTIDE SEQUENCE</scope>
    <source>
        <strain evidence="2">MO-923</strain>
    </source>
</reference>
<dbReference type="InterPro" id="IPR007781">
    <property type="entry name" value="NAGLU"/>
</dbReference>
<dbReference type="PANTHER" id="PTHR12872:SF1">
    <property type="entry name" value="ALPHA-N-ACETYLGLUCOSAMINIDASE"/>
    <property type="match status" value="1"/>
</dbReference>
<proteinExistence type="predicted"/>
<dbReference type="Pfam" id="PF12972">
    <property type="entry name" value="NAGLU_C"/>
    <property type="match status" value="1"/>
</dbReference>